<dbReference type="Pfam" id="PF00314">
    <property type="entry name" value="Thaumatin"/>
    <property type="match status" value="1"/>
</dbReference>
<dbReference type="PROSITE" id="PS51367">
    <property type="entry name" value="THAUMATIN_2"/>
    <property type="match status" value="1"/>
</dbReference>
<organism evidence="1 2">
    <name type="scientific">Castilleja foliolosa</name>
    <dbReference type="NCBI Taxonomy" id="1961234"/>
    <lineage>
        <taxon>Eukaryota</taxon>
        <taxon>Viridiplantae</taxon>
        <taxon>Streptophyta</taxon>
        <taxon>Embryophyta</taxon>
        <taxon>Tracheophyta</taxon>
        <taxon>Spermatophyta</taxon>
        <taxon>Magnoliopsida</taxon>
        <taxon>eudicotyledons</taxon>
        <taxon>Gunneridae</taxon>
        <taxon>Pentapetalae</taxon>
        <taxon>asterids</taxon>
        <taxon>lamiids</taxon>
        <taxon>Lamiales</taxon>
        <taxon>Orobanchaceae</taxon>
        <taxon>Pedicularideae</taxon>
        <taxon>Castillejinae</taxon>
        <taxon>Castilleja</taxon>
    </lineage>
</organism>
<keyword evidence="2" id="KW-1185">Reference proteome</keyword>
<name>A0ABD3DS70_9LAMI</name>
<dbReference type="Gene3D" id="2.60.110.10">
    <property type="entry name" value="Thaumatin"/>
    <property type="match status" value="1"/>
</dbReference>
<comment type="caution">
    <text evidence="1">The sequence shown here is derived from an EMBL/GenBank/DDBJ whole genome shotgun (WGS) entry which is preliminary data.</text>
</comment>
<dbReference type="Proteomes" id="UP001632038">
    <property type="component" value="Unassembled WGS sequence"/>
</dbReference>
<dbReference type="SUPFAM" id="SSF49870">
    <property type="entry name" value="Osmotin, thaumatin-like protein"/>
    <property type="match status" value="1"/>
</dbReference>
<reference evidence="2" key="1">
    <citation type="journal article" date="2024" name="IScience">
        <title>Strigolactones Initiate the Formation of Haustorium-like Structures in Castilleja.</title>
        <authorList>
            <person name="Buerger M."/>
            <person name="Peterson D."/>
            <person name="Chory J."/>
        </authorList>
    </citation>
    <scope>NUCLEOTIDE SEQUENCE [LARGE SCALE GENOMIC DNA]</scope>
</reference>
<evidence type="ECO:0000313" key="1">
    <source>
        <dbReference type="EMBL" id="KAL3643690.1"/>
    </source>
</evidence>
<protein>
    <submittedName>
        <fullName evidence="1">Uncharacterized protein</fullName>
    </submittedName>
</protein>
<dbReference type="InterPro" id="IPR001938">
    <property type="entry name" value="Thaumatin"/>
</dbReference>
<gene>
    <name evidence="1" type="ORF">CASFOL_014505</name>
</gene>
<accession>A0ABD3DS70</accession>
<proteinExistence type="predicted"/>
<dbReference type="AlphaFoldDB" id="A0ABD3DS70"/>
<evidence type="ECO:0000313" key="2">
    <source>
        <dbReference type="Proteomes" id="UP001632038"/>
    </source>
</evidence>
<dbReference type="InterPro" id="IPR037176">
    <property type="entry name" value="Osmotin/thaumatin-like_sf"/>
</dbReference>
<dbReference type="EMBL" id="JAVIJP010000016">
    <property type="protein sequence ID" value="KAL3643690.1"/>
    <property type="molecule type" value="Genomic_DNA"/>
</dbReference>
<sequence>MTKKTVDGEENESIFCSVSARVLHPPERQPATAEPHRLHPPERQIDGYNLPMLIVARGGTRGGCSSTGCLVDLNGACPRELSVVARGNGSRPC</sequence>